<gene>
    <name evidence="2" type="ORF">SCHCODRAFT_11844</name>
</gene>
<evidence type="ECO:0000313" key="3">
    <source>
        <dbReference type="Proteomes" id="UP000007431"/>
    </source>
</evidence>
<dbReference type="VEuPathDB" id="FungiDB:SCHCODRAFT_02739833"/>
<proteinExistence type="predicted"/>
<dbReference type="InParanoid" id="D8QCI2"/>
<evidence type="ECO:0000256" key="1">
    <source>
        <dbReference type="SAM" id="MobiDB-lite"/>
    </source>
</evidence>
<dbReference type="Proteomes" id="UP000007431">
    <property type="component" value="Unassembled WGS sequence"/>
</dbReference>
<reference evidence="2 3" key="1">
    <citation type="journal article" date="2010" name="Nat. Biotechnol.">
        <title>Genome sequence of the model mushroom Schizophyllum commune.</title>
        <authorList>
            <person name="Ohm R.A."/>
            <person name="de Jong J.F."/>
            <person name="Lugones L.G."/>
            <person name="Aerts A."/>
            <person name="Kothe E."/>
            <person name="Stajich J.E."/>
            <person name="de Vries R.P."/>
            <person name="Record E."/>
            <person name="Levasseur A."/>
            <person name="Baker S.E."/>
            <person name="Bartholomew K.A."/>
            <person name="Coutinho P.M."/>
            <person name="Erdmann S."/>
            <person name="Fowler T.J."/>
            <person name="Gathman A.C."/>
            <person name="Lombard V."/>
            <person name="Henrissat B."/>
            <person name="Knabe N."/>
            <person name="Kuees U."/>
            <person name="Lilly W.W."/>
            <person name="Lindquist E."/>
            <person name="Lucas S."/>
            <person name="Magnuson J.K."/>
            <person name="Piumi F."/>
            <person name="Raudaskoski M."/>
            <person name="Salamov A."/>
            <person name="Schmutz J."/>
            <person name="Schwarze F.W.M.R."/>
            <person name="vanKuyk P.A."/>
            <person name="Horton J.S."/>
            <person name="Grigoriev I.V."/>
            <person name="Woesten H.A.B."/>
        </authorList>
    </citation>
    <scope>NUCLEOTIDE SEQUENCE [LARGE SCALE GENOMIC DNA]</scope>
    <source>
        <strain evidence="3">H4-8 / FGSC 9210</strain>
    </source>
</reference>
<dbReference type="AlphaFoldDB" id="D8QCI2"/>
<evidence type="ECO:0000313" key="2">
    <source>
        <dbReference type="EMBL" id="EFI94533.1"/>
    </source>
</evidence>
<sequence>MYVPMQPDQYQQPAQGGYTNATAMTRGAGPSQASMSGSFYGTGVQPAGPPQQGQQQPQRNPFGVPMDTSGSQSKDASRRGSGIDTWQMKTS</sequence>
<feature type="region of interest" description="Disordered" evidence="1">
    <location>
        <begin position="1"/>
        <end position="91"/>
    </location>
</feature>
<organism evidence="3">
    <name type="scientific">Schizophyllum commune (strain H4-8 / FGSC 9210)</name>
    <name type="common">Split gill fungus</name>
    <dbReference type="NCBI Taxonomy" id="578458"/>
    <lineage>
        <taxon>Eukaryota</taxon>
        <taxon>Fungi</taxon>
        <taxon>Dikarya</taxon>
        <taxon>Basidiomycota</taxon>
        <taxon>Agaricomycotina</taxon>
        <taxon>Agaricomycetes</taxon>
        <taxon>Agaricomycetidae</taxon>
        <taxon>Agaricales</taxon>
        <taxon>Schizophyllaceae</taxon>
        <taxon>Schizophyllum</taxon>
    </lineage>
</organism>
<feature type="compositionally biased region" description="Low complexity" evidence="1">
    <location>
        <begin position="41"/>
        <end position="63"/>
    </location>
</feature>
<feature type="compositionally biased region" description="Polar residues" evidence="1">
    <location>
        <begin position="8"/>
        <end position="23"/>
    </location>
</feature>
<dbReference type="HOGENOM" id="CLU_2428326_0_0_1"/>
<keyword evidence="3" id="KW-1185">Reference proteome</keyword>
<name>D8QCI2_SCHCM</name>
<accession>D8QCI2</accession>
<dbReference type="EMBL" id="GL377309">
    <property type="protein sequence ID" value="EFI94533.1"/>
    <property type="molecule type" value="Genomic_DNA"/>
</dbReference>
<protein>
    <submittedName>
        <fullName evidence="2">Expressed protein</fullName>
    </submittedName>
</protein>